<sequence length="416" mass="44055">MNAVPIHFRLHHTEAASSFAKLVKDDMRFSAVLPGSAGADKPSGLIVVEVGGTQDVAVIAVLAANPSVHEIFVIGPAQNADLILGCMRAGATEYLPLPLKVGEFRAALDRFATRNTRSASERGIAQPQPGRPGRIIHILGGKQGTGVTTLAVNLGVEASLLDDTRPAALVDMRQPQGEVPLFLDVHYTHTWAAATHNAHRLDDAFMQSLMVRHASGLDILAAPDRSEDTGAAAPQAVGTMLAILRTLYSTVFVDGSPFVDEISLAAMREADAVLLVSELSLPCLANTRRLLETLDSVDPEVADKVQLVINRYTPKAGVSIGEAEELLGRPVAWKVDDDYLAAVNSINQGTPLRDAAPKSPLTRNIAKLAATFGRPVSAKNQKSQAGLLGKLFRSSRTESGAEGEETPMHVLQGAGG</sequence>
<protein>
    <submittedName>
        <fullName evidence="2">Transcriptional regulator</fullName>
    </submittedName>
</protein>
<dbReference type="GO" id="GO:0051782">
    <property type="term" value="P:negative regulation of cell division"/>
    <property type="evidence" value="ECO:0007669"/>
    <property type="project" value="TreeGrafter"/>
</dbReference>
<dbReference type="GO" id="GO:0009898">
    <property type="term" value="C:cytoplasmic side of plasma membrane"/>
    <property type="evidence" value="ECO:0007669"/>
    <property type="project" value="TreeGrafter"/>
</dbReference>
<proteinExistence type="predicted"/>
<organism evidence="2 3">
    <name type="scientific">Desulfovibrio subterraneus</name>
    <dbReference type="NCBI Taxonomy" id="2718620"/>
    <lineage>
        <taxon>Bacteria</taxon>
        <taxon>Pseudomonadati</taxon>
        <taxon>Thermodesulfobacteriota</taxon>
        <taxon>Desulfovibrionia</taxon>
        <taxon>Desulfovibrionales</taxon>
        <taxon>Desulfovibrionaceae</taxon>
        <taxon>Desulfovibrio</taxon>
    </lineage>
</organism>
<evidence type="ECO:0000313" key="2">
    <source>
        <dbReference type="EMBL" id="GFM32136.1"/>
    </source>
</evidence>
<dbReference type="InterPro" id="IPR050625">
    <property type="entry name" value="ParA/MinD_ATPase"/>
</dbReference>
<evidence type="ECO:0000256" key="1">
    <source>
        <dbReference type="SAM" id="MobiDB-lite"/>
    </source>
</evidence>
<accession>A0A7J0BEQ4</accession>
<dbReference type="PANTHER" id="PTHR43384:SF13">
    <property type="entry name" value="SLR0110 PROTEIN"/>
    <property type="match status" value="1"/>
</dbReference>
<dbReference type="SUPFAM" id="SSF52540">
    <property type="entry name" value="P-loop containing nucleoside triphosphate hydrolases"/>
    <property type="match status" value="1"/>
</dbReference>
<dbReference type="Proteomes" id="UP000503840">
    <property type="component" value="Unassembled WGS sequence"/>
</dbReference>
<reference evidence="2 3" key="1">
    <citation type="submission" date="2020-05" db="EMBL/GenBank/DDBJ databases">
        <title>Draft genome sequence of Desulfovibrio sp. strain HN2T.</title>
        <authorList>
            <person name="Ueno A."/>
            <person name="Tamazawa S."/>
            <person name="Tamamura S."/>
            <person name="Murakami T."/>
            <person name="Kiyama T."/>
            <person name="Inomata H."/>
            <person name="Amano Y."/>
            <person name="Miyakawa K."/>
            <person name="Tamaki H."/>
            <person name="Naganuma T."/>
            <person name="Kaneko K."/>
        </authorList>
    </citation>
    <scope>NUCLEOTIDE SEQUENCE [LARGE SCALE GENOMIC DNA]</scope>
    <source>
        <strain evidence="2 3">HN2</strain>
    </source>
</reference>
<gene>
    <name evidence="2" type="ORF">DSM101010T_05010</name>
</gene>
<dbReference type="GO" id="GO:0005524">
    <property type="term" value="F:ATP binding"/>
    <property type="evidence" value="ECO:0007669"/>
    <property type="project" value="TreeGrafter"/>
</dbReference>
<dbReference type="Gene3D" id="3.40.50.300">
    <property type="entry name" value="P-loop containing nucleotide triphosphate hydrolases"/>
    <property type="match status" value="1"/>
</dbReference>
<name>A0A7J0BEQ4_9BACT</name>
<evidence type="ECO:0000313" key="3">
    <source>
        <dbReference type="Proteomes" id="UP000503840"/>
    </source>
</evidence>
<comment type="caution">
    <text evidence="2">The sequence shown here is derived from an EMBL/GenBank/DDBJ whole genome shotgun (WGS) entry which is preliminary data.</text>
</comment>
<dbReference type="RefSeq" id="WP_174403803.1">
    <property type="nucleotide sequence ID" value="NZ_BLVO01000004.1"/>
</dbReference>
<keyword evidence="3" id="KW-1185">Reference proteome</keyword>
<dbReference type="InterPro" id="IPR027417">
    <property type="entry name" value="P-loop_NTPase"/>
</dbReference>
<dbReference type="GO" id="GO:0005829">
    <property type="term" value="C:cytosol"/>
    <property type="evidence" value="ECO:0007669"/>
    <property type="project" value="TreeGrafter"/>
</dbReference>
<dbReference type="GO" id="GO:0016887">
    <property type="term" value="F:ATP hydrolysis activity"/>
    <property type="evidence" value="ECO:0007669"/>
    <property type="project" value="TreeGrafter"/>
</dbReference>
<dbReference type="Gene3D" id="3.40.50.2300">
    <property type="match status" value="1"/>
</dbReference>
<dbReference type="AlphaFoldDB" id="A0A7J0BEQ4"/>
<dbReference type="PANTHER" id="PTHR43384">
    <property type="entry name" value="SEPTUM SITE-DETERMINING PROTEIN MIND HOMOLOG, CHLOROPLASTIC-RELATED"/>
    <property type="match status" value="1"/>
</dbReference>
<dbReference type="EMBL" id="BLVO01000004">
    <property type="protein sequence ID" value="GFM32136.1"/>
    <property type="molecule type" value="Genomic_DNA"/>
</dbReference>
<feature type="region of interest" description="Disordered" evidence="1">
    <location>
        <begin position="396"/>
        <end position="416"/>
    </location>
</feature>